<dbReference type="EMBL" id="VSSQ01054288">
    <property type="protein sequence ID" value="MPN08260.1"/>
    <property type="molecule type" value="Genomic_DNA"/>
</dbReference>
<evidence type="ECO:0000313" key="1">
    <source>
        <dbReference type="EMBL" id="MPN08260.1"/>
    </source>
</evidence>
<organism evidence="1">
    <name type="scientific">bioreactor metagenome</name>
    <dbReference type="NCBI Taxonomy" id="1076179"/>
    <lineage>
        <taxon>unclassified sequences</taxon>
        <taxon>metagenomes</taxon>
        <taxon>ecological metagenomes</taxon>
    </lineage>
</organism>
<reference evidence="1" key="1">
    <citation type="submission" date="2019-08" db="EMBL/GenBank/DDBJ databases">
        <authorList>
            <person name="Kucharzyk K."/>
            <person name="Murdoch R.W."/>
            <person name="Higgins S."/>
            <person name="Loffler F."/>
        </authorList>
    </citation>
    <scope>NUCLEOTIDE SEQUENCE</scope>
</reference>
<sequence length="90" mass="10537">MERYFNRPVFRSVTFLPNYQLKIQMETGSDILFDFTSRIQSVRYSRLQDPAIFASVRTDGDTLIFGVNEEELVTVTADDFMDLLMIDRTK</sequence>
<proteinExistence type="predicted"/>
<comment type="caution">
    <text evidence="1">The sequence shown here is derived from an EMBL/GenBank/DDBJ whole genome shotgun (WGS) entry which is preliminary data.</text>
</comment>
<dbReference type="Gene3D" id="3.30.2020.10">
    <property type="entry name" value="NE0471-like N-terminal domain"/>
    <property type="match status" value="1"/>
</dbReference>
<gene>
    <name evidence="1" type="ORF">SDC9_155542</name>
</gene>
<dbReference type="SUPFAM" id="SSF143880">
    <property type="entry name" value="NE0471 N-terminal domain-like"/>
    <property type="match status" value="1"/>
</dbReference>
<accession>A0A645F362</accession>
<dbReference type="AlphaFoldDB" id="A0A645F362"/>
<name>A0A645F362_9ZZZZ</name>
<protein>
    <submittedName>
        <fullName evidence="1">Uncharacterized protein</fullName>
    </submittedName>
</protein>
<dbReference type="InterPro" id="IPR036782">
    <property type="entry name" value="NE0471-like_N"/>
</dbReference>